<dbReference type="Proteomes" id="UP000298663">
    <property type="component" value="Unassembled WGS sequence"/>
</dbReference>
<protein>
    <submittedName>
        <fullName evidence="2">Uncharacterized protein</fullName>
    </submittedName>
</protein>
<dbReference type="EMBL" id="AZBU02000013">
    <property type="protein sequence ID" value="TKR58698.1"/>
    <property type="molecule type" value="Genomic_DNA"/>
</dbReference>
<keyword evidence="1" id="KW-0472">Membrane</keyword>
<gene>
    <name evidence="2" type="ORF">L596_030109</name>
</gene>
<organism evidence="2 3">
    <name type="scientific">Steinernema carpocapsae</name>
    <name type="common">Entomopathogenic nematode</name>
    <dbReference type="NCBI Taxonomy" id="34508"/>
    <lineage>
        <taxon>Eukaryota</taxon>
        <taxon>Metazoa</taxon>
        <taxon>Ecdysozoa</taxon>
        <taxon>Nematoda</taxon>
        <taxon>Chromadorea</taxon>
        <taxon>Rhabditida</taxon>
        <taxon>Tylenchina</taxon>
        <taxon>Panagrolaimomorpha</taxon>
        <taxon>Strongyloidoidea</taxon>
        <taxon>Steinernematidae</taxon>
        <taxon>Steinernema</taxon>
    </lineage>
</organism>
<keyword evidence="1" id="KW-0812">Transmembrane</keyword>
<keyword evidence="1" id="KW-1133">Transmembrane helix</keyword>
<proteinExistence type="predicted"/>
<reference evidence="2 3" key="1">
    <citation type="journal article" date="2015" name="Genome Biol.">
        <title>Comparative genomics of Steinernema reveals deeply conserved gene regulatory networks.</title>
        <authorList>
            <person name="Dillman A.R."/>
            <person name="Macchietto M."/>
            <person name="Porter C.F."/>
            <person name="Rogers A."/>
            <person name="Williams B."/>
            <person name="Antoshechkin I."/>
            <person name="Lee M.M."/>
            <person name="Goodwin Z."/>
            <person name="Lu X."/>
            <person name="Lewis E.E."/>
            <person name="Goodrich-Blair H."/>
            <person name="Stock S.P."/>
            <person name="Adams B.J."/>
            <person name="Sternberg P.W."/>
            <person name="Mortazavi A."/>
        </authorList>
    </citation>
    <scope>NUCLEOTIDE SEQUENCE [LARGE SCALE GENOMIC DNA]</scope>
    <source>
        <strain evidence="2 3">ALL</strain>
    </source>
</reference>
<dbReference type="OrthoDB" id="10672396at2759"/>
<evidence type="ECO:0000256" key="1">
    <source>
        <dbReference type="SAM" id="Phobius"/>
    </source>
</evidence>
<evidence type="ECO:0000313" key="2">
    <source>
        <dbReference type="EMBL" id="TKR58698.1"/>
    </source>
</evidence>
<feature type="transmembrane region" description="Helical" evidence="1">
    <location>
        <begin position="41"/>
        <end position="59"/>
    </location>
</feature>
<dbReference type="AlphaFoldDB" id="A0A4U5LRS3"/>
<comment type="caution">
    <text evidence="2">The sequence shown here is derived from an EMBL/GenBank/DDBJ whole genome shotgun (WGS) entry which is preliminary data.</text>
</comment>
<name>A0A4U5LRS3_STECR</name>
<accession>A0A4U5LRS3</accession>
<reference evidence="2 3" key="2">
    <citation type="journal article" date="2019" name="G3 (Bethesda)">
        <title>Hybrid Assembly of the Genome of the Entomopathogenic Nematode Steinernema carpocapsae Identifies the X-Chromosome.</title>
        <authorList>
            <person name="Serra L."/>
            <person name="Macchietto M."/>
            <person name="Macias-Munoz A."/>
            <person name="McGill C.J."/>
            <person name="Rodriguez I.M."/>
            <person name="Rodriguez B."/>
            <person name="Murad R."/>
            <person name="Mortazavi A."/>
        </authorList>
    </citation>
    <scope>NUCLEOTIDE SEQUENCE [LARGE SCALE GENOMIC DNA]</scope>
    <source>
        <strain evidence="2 3">ALL</strain>
    </source>
</reference>
<sequence>MENASTIWESGKRELAKQLSPQTWIFEGLGEGDQSTLKTCFFLPLPLVIMTFFIFRMFSGKNPSAVDARRLHDCLTRIRQLEAQAHERPSQEIQRLEAKIGQLQWVHAEVKQELGNPELRNANDKRRT</sequence>
<keyword evidence="3" id="KW-1185">Reference proteome</keyword>
<evidence type="ECO:0000313" key="3">
    <source>
        <dbReference type="Proteomes" id="UP000298663"/>
    </source>
</evidence>